<feature type="domain" description="NACHT" evidence="2">
    <location>
        <begin position="161"/>
        <end position="283"/>
    </location>
</feature>
<keyword evidence="1" id="KW-1133">Transmembrane helix</keyword>
<dbReference type="InterPro" id="IPR027417">
    <property type="entry name" value="P-loop_NTPase"/>
</dbReference>
<dbReference type="Gene3D" id="3.40.50.300">
    <property type="entry name" value="P-loop containing nucleotide triphosphate hydrolases"/>
    <property type="match status" value="1"/>
</dbReference>
<evidence type="ECO:0000259" key="2">
    <source>
        <dbReference type="PROSITE" id="PS50837"/>
    </source>
</evidence>
<accession>A0A7X0P3E0</accession>
<evidence type="ECO:0000313" key="3">
    <source>
        <dbReference type="EMBL" id="MBB6554540.1"/>
    </source>
</evidence>
<organism evidence="3 4">
    <name type="scientific">Nonomuraea rubra</name>
    <dbReference type="NCBI Taxonomy" id="46180"/>
    <lineage>
        <taxon>Bacteria</taxon>
        <taxon>Bacillati</taxon>
        <taxon>Actinomycetota</taxon>
        <taxon>Actinomycetes</taxon>
        <taxon>Streptosporangiales</taxon>
        <taxon>Streptosporangiaceae</taxon>
        <taxon>Nonomuraea</taxon>
    </lineage>
</organism>
<feature type="transmembrane region" description="Helical" evidence="1">
    <location>
        <begin position="454"/>
        <end position="472"/>
    </location>
</feature>
<feature type="transmembrane region" description="Helical" evidence="1">
    <location>
        <begin position="621"/>
        <end position="647"/>
    </location>
</feature>
<keyword evidence="1" id="KW-0812">Transmembrane</keyword>
<dbReference type="AlphaFoldDB" id="A0A7X0P3E0"/>
<protein>
    <recommendedName>
        <fullName evidence="2">NACHT domain-containing protein</fullName>
    </recommendedName>
</protein>
<gene>
    <name evidence="3" type="ORF">HD593_009335</name>
</gene>
<feature type="transmembrane region" description="Helical" evidence="1">
    <location>
        <begin position="39"/>
        <end position="63"/>
    </location>
</feature>
<dbReference type="PROSITE" id="PS50837">
    <property type="entry name" value="NACHT"/>
    <property type="match status" value="1"/>
</dbReference>
<dbReference type="SUPFAM" id="SSF52540">
    <property type="entry name" value="P-loop containing nucleoside triphosphate hydrolases"/>
    <property type="match status" value="1"/>
</dbReference>
<keyword evidence="4" id="KW-1185">Reference proteome</keyword>
<dbReference type="Proteomes" id="UP000565579">
    <property type="component" value="Unassembled WGS sequence"/>
</dbReference>
<dbReference type="InterPro" id="IPR007111">
    <property type="entry name" value="NACHT_NTPase"/>
</dbReference>
<sequence>MSGQYSQRKSRAVGAFLWGVVLLAVAIALFIVSKRLSGIQALATGTAQIVASVTSVISLGNALQQIMSWWRDHRAPARAPTSADIDTAKDILAGLVAEQWREETVLRSLGDPEPMPLPWRSTERRELVDRPGIIAKGTVAFPGLPMHIEDMASRFRALPCRRLVILGGPGTGKTTLAVQLLLELLRTREPGERVPVLVSASRWDERVHPRLQDWLASFLAMDYPALRAEALGPCIPEALAARGELLPVIDGLDELPDHARTDMLRALNRSMCENDQLILTCRTEQFAESVDELGDVLTAAAVIEPQPMDAVAAADYLEACLPPVPRPAWSQVLESLRTGGAPALAKVTSTSLGLWLVRVTYIATRADPSPLLEYGRGSAAELHDHLCDELIPALVSTRPPADGPAQPFRPQHAWTPEQVDRWLTYLCRELSVSEVDTRDLAWWHLARHTPNWSVRWWSGIAVGGVVCLVYTVMGGVPYVGAGLGVLAMLLFVLATGAWFRETPGHADFRLRGKLFDLVRVLPSGIFVGILGAIIGWLSGTLLRNQEAGLVAARQVGLLSGIGFVVVLSLIRWVERPATDASARSPRSTWRADRNLTVIRIVSGLAVGVIGALIVWGLKLSLIAIIGGGLAGLLFGLLLGSHHAWLAYNLTVPRLATRGSLPLRAMDFLDDAHRLGLLRTEGPYYQFRHVELQQHLARELVAKKRRHREPIPLP</sequence>
<feature type="transmembrane region" description="Helical" evidence="1">
    <location>
        <begin position="520"/>
        <end position="539"/>
    </location>
</feature>
<name>A0A7X0P3E0_9ACTN</name>
<feature type="transmembrane region" description="Helical" evidence="1">
    <location>
        <begin position="12"/>
        <end position="33"/>
    </location>
</feature>
<comment type="caution">
    <text evidence="3">The sequence shown here is derived from an EMBL/GenBank/DDBJ whole genome shotgun (WGS) entry which is preliminary data.</text>
</comment>
<feature type="transmembrane region" description="Helical" evidence="1">
    <location>
        <begin position="478"/>
        <end position="499"/>
    </location>
</feature>
<proteinExistence type="predicted"/>
<dbReference type="EMBL" id="JACHMI010000001">
    <property type="protein sequence ID" value="MBB6554540.1"/>
    <property type="molecule type" value="Genomic_DNA"/>
</dbReference>
<evidence type="ECO:0000313" key="4">
    <source>
        <dbReference type="Proteomes" id="UP000565579"/>
    </source>
</evidence>
<dbReference type="RefSeq" id="WP_185109253.1">
    <property type="nucleotide sequence ID" value="NZ_JACHMI010000001.1"/>
</dbReference>
<evidence type="ECO:0000256" key="1">
    <source>
        <dbReference type="SAM" id="Phobius"/>
    </source>
</evidence>
<feature type="transmembrane region" description="Helical" evidence="1">
    <location>
        <begin position="551"/>
        <end position="573"/>
    </location>
</feature>
<feature type="transmembrane region" description="Helical" evidence="1">
    <location>
        <begin position="594"/>
        <end position="615"/>
    </location>
</feature>
<keyword evidence="1" id="KW-0472">Membrane</keyword>
<reference evidence="3 4" key="1">
    <citation type="submission" date="2020-08" db="EMBL/GenBank/DDBJ databases">
        <title>Sequencing the genomes of 1000 actinobacteria strains.</title>
        <authorList>
            <person name="Klenk H.-P."/>
        </authorList>
    </citation>
    <scope>NUCLEOTIDE SEQUENCE [LARGE SCALE GENOMIC DNA]</scope>
    <source>
        <strain evidence="3 4">DSM 43768</strain>
    </source>
</reference>
<dbReference type="Pfam" id="PF05729">
    <property type="entry name" value="NACHT"/>
    <property type="match status" value="1"/>
</dbReference>